<feature type="transmembrane region" description="Helical" evidence="7">
    <location>
        <begin position="7"/>
        <end position="32"/>
    </location>
</feature>
<proteinExistence type="inferred from homology"/>
<name>A0A4Z0Y035_9PEZI</name>
<dbReference type="Proteomes" id="UP000297716">
    <property type="component" value="Unassembled WGS sequence"/>
</dbReference>
<evidence type="ECO:0000313" key="9">
    <source>
        <dbReference type="EMBL" id="TGJ77104.1"/>
    </source>
</evidence>
<reference evidence="9 10" key="1">
    <citation type="submission" date="2019-03" db="EMBL/GenBank/DDBJ databases">
        <title>Draft genome sequence of Xylaria hypoxylon DSM 108379, a ubiquitous saprotrophic-parasitic fungi on hardwood.</title>
        <authorList>
            <person name="Buettner E."/>
            <person name="Leonhardt S."/>
            <person name="Gebauer A.M."/>
            <person name="Liers C."/>
            <person name="Hofrichter M."/>
            <person name="Kellner H."/>
        </authorList>
    </citation>
    <scope>NUCLEOTIDE SEQUENCE [LARGE SCALE GENOMIC DNA]</scope>
    <source>
        <strain evidence="9 10">DSM 108379</strain>
    </source>
</reference>
<dbReference type="PANTHER" id="PTHR48022">
    <property type="entry name" value="PLASTIDIC GLUCOSE TRANSPORTER 4"/>
    <property type="match status" value="1"/>
</dbReference>
<dbReference type="EMBL" id="SKBN01000480">
    <property type="protein sequence ID" value="TGJ77104.1"/>
    <property type="molecule type" value="Genomic_DNA"/>
</dbReference>
<keyword evidence="4 7" id="KW-0812">Transmembrane</keyword>
<gene>
    <name evidence="9" type="ORF">E0Z10_g10777</name>
</gene>
<keyword evidence="3" id="KW-0813">Transport</keyword>
<organism evidence="9 10">
    <name type="scientific">Xylaria hypoxylon</name>
    <dbReference type="NCBI Taxonomy" id="37992"/>
    <lineage>
        <taxon>Eukaryota</taxon>
        <taxon>Fungi</taxon>
        <taxon>Dikarya</taxon>
        <taxon>Ascomycota</taxon>
        <taxon>Pezizomycotina</taxon>
        <taxon>Sordariomycetes</taxon>
        <taxon>Xylariomycetidae</taxon>
        <taxon>Xylariales</taxon>
        <taxon>Xylariaceae</taxon>
        <taxon>Xylaria</taxon>
    </lineage>
</organism>
<comment type="subcellular location">
    <subcellularLocation>
        <location evidence="1">Membrane</location>
        <topology evidence="1">Multi-pass membrane protein</topology>
    </subcellularLocation>
</comment>
<comment type="similarity">
    <text evidence="2">Belongs to the major facilitator superfamily. Sugar transporter (TC 2.A.1.1) family.</text>
</comment>
<dbReference type="SUPFAM" id="SSF103473">
    <property type="entry name" value="MFS general substrate transporter"/>
    <property type="match status" value="1"/>
</dbReference>
<evidence type="ECO:0000256" key="5">
    <source>
        <dbReference type="ARBA" id="ARBA00022989"/>
    </source>
</evidence>
<dbReference type="Gene3D" id="1.20.1250.20">
    <property type="entry name" value="MFS general substrate transporter like domains"/>
    <property type="match status" value="1"/>
</dbReference>
<dbReference type="InterPro" id="IPR005829">
    <property type="entry name" value="Sugar_transporter_CS"/>
</dbReference>
<comment type="caution">
    <text evidence="9">The sequence shown here is derived from an EMBL/GenBank/DDBJ whole genome shotgun (WGS) entry which is preliminary data.</text>
</comment>
<feature type="transmembrane region" description="Helical" evidence="7">
    <location>
        <begin position="64"/>
        <end position="83"/>
    </location>
</feature>
<feature type="transmembrane region" description="Helical" evidence="7">
    <location>
        <begin position="366"/>
        <end position="388"/>
    </location>
</feature>
<evidence type="ECO:0000256" key="1">
    <source>
        <dbReference type="ARBA" id="ARBA00004141"/>
    </source>
</evidence>
<dbReference type="PROSITE" id="PS50850">
    <property type="entry name" value="MFS"/>
    <property type="match status" value="1"/>
</dbReference>
<dbReference type="GO" id="GO:0005351">
    <property type="term" value="F:carbohydrate:proton symporter activity"/>
    <property type="evidence" value="ECO:0007669"/>
    <property type="project" value="TreeGrafter"/>
</dbReference>
<keyword evidence="5 7" id="KW-1133">Transmembrane helix</keyword>
<evidence type="ECO:0000313" key="10">
    <source>
        <dbReference type="Proteomes" id="UP000297716"/>
    </source>
</evidence>
<dbReference type="InterPro" id="IPR005828">
    <property type="entry name" value="MFS_sugar_transport-like"/>
</dbReference>
<dbReference type="InterPro" id="IPR036259">
    <property type="entry name" value="MFS_trans_sf"/>
</dbReference>
<protein>
    <recommendedName>
        <fullName evidence="8">Major facilitator superfamily (MFS) profile domain-containing protein</fullName>
    </recommendedName>
</protein>
<dbReference type="InterPro" id="IPR050360">
    <property type="entry name" value="MFS_Sugar_Transporters"/>
</dbReference>
<feature type="transmembrane region" description="Helical" evidence="7">
    <location>
        <begin position="481"/>
        <end position="499"/>
    </location>
</feature>
<evidence type="ECO:0000256" key="4">
    <source>
        <dbReference type="ARBA" id="ARBA00022692"/>
    </source>
</evidence>
<dbReference type="GO" id="GO:0016020">
    <property type="term" value="C:membrane"/>
    <property type="evidence" value="ECO:0007669"/>
    <property type="project" value="UniProtKB-SubCell"/>
</dbReference>
<evidence type="ECO:0000256" key="6">
    <source>
        <dbReference type="ARBA" id="ARBA00023136"/>
    </source>
</evidence>
<sequence length="563" mass="62229">MKKFGNLYVIAATSVIGGALFGFDISSMSAIITTTPYKCQYNAQGNDPVTGQCRGPDASLQGGITAAMPGGSWLGALFSGWISDRLGRKTAIQVGAVIWVVGCIIIATSVDVPMLIVGRIINGFSVGICSAQVPVYISEISPPSKRGRLIGMQQWAITWGIAVMFFICYGCGSIKSQAAFRLPWALQAIPAALLYLGLCVLPESPRWFAKKNRWEEMREVLVLVHGKGDPNSPLVRKELAEIREVARLDQHDSDASWFELIRLGMVNRTHIGLFTQIWSQLTGMNVMMVSLRFHVPMRGHSRDWFRMSILTKKVVLTRRKQYYIAYVFTMAGLGGDLLPSGIQFIINVAMTVPALIWQDRWGRRPTMLVGALLMCLFMSLNAGLFAVYSRPATAEDHFGTDAISMVIRGPPAKAVIASTYLFVASYAPTWGPVSWTYPPELYPLRVRGKAVALATSGNWALNFALAYFTPVAFASITWRTYVLFAVFCASMFIHCFFLFPETANKPLEEVAGIFEDNSLGSIKYIGTPAWKTRNNRHAALQLERNIVDPEKKPGDTSIIHEGR</sequence>
<dbReference type="PRINTS" id="PR00171">
    <property type="entry name" value="SUGRTRNSPORT"/>
</dbReference>
<dbReference type="PROSITE" id="PS00217">
    <property type="entry name" value="SUGAR_TRANSPORT_2"/>
    <property type="match status" value="1"/>
</dbReference>
<dbReference type="Pfam" id="PF00083">
    <property type="entry name" value="Sugar_tr"/>
    <property type="match status" value="2"/>
</dbReference>
<feature type="transmembrane region" description="Helical" evidence="7">
    <location>
        <begin position="450"/>
        <end position="469"/>
    </location>
</feature>
<dbReference type="PROSITE" id="PS00216">
    <property type="entry name" value="SUGAR_TRANSPORT_1"/>
    <property type="match status" value="1"/>
</dbReference>
<dbReference type="PANTHER" id="PTHR48022:SF7">
    <property type="entry name" value="MAJOR FACILITATOR SUPERFAMILY (MFS) PROFILE DOMAIN-CONTAINING PROTEIN-RELATED"/>
    <property type="match status" value="1"/>
</dbReference>
<feature type="transmembrane region" description="Helical" evidence="7">
    <location>
        <begin position="90"/>
        <end position="110"/>
    </location>
</feature>
<evidence type="ECO:0000256" key="3">
    <source>
        <dbReference type="ARBA" id="ARBA00022448"/>
    </source>
</evidence>
<evidence type="ECO:0000256" key="2">
    <source>
        <dbReference type="ARBA" id="ARBA00010992"/>
    </source>
</evidence>
<feature type="transmembrane region" description="Helical" evidence="7">
    <location>
        <begin position="157"/>
        <end position="178"/>
    </location>
</feature>
<dbReference type="CDD" id="cd17356">
    <property type="entry name" value="MFS_HXT"/>
    <property type="match status" value="1"/>
</dbReference>
<accession>A0A4Z0Y035</accession>
<dbReference type="OrthoDB" id="4142200at2759"/>
<keyword evidence="6 7" id="KW-0472">Membrane</keyword>
<dbReference type="AlphaFoldDB" id="A0A4Z0Y035"/>
<evidence type="ECO:0000256" key="7">
    <source>
        <dbReference type="SAM" id="Phobius"/>
    </source>
</evidence>
<evidence type="ECO:0000259" key="8">
    <source>
        <dbReference type="PROSITE" id="PS50850"/>
    </source>
</evidence>
<feature type="domain" description="Major facilitator superfamily (MFS) profile" evidence="8">
    <location>
        <begin position="10"/>
        <end position="503"/>
    </location>
</feature>
<dbReference type="InterPro" id="IPR003663">
    <property type="entry name" value="Sugar/inositol_transpt"/>
</dbReference>
<dbReference type="InterPro" id="IPR020846">
    <property type="entry name" value="MFS_dom"/>
</dbReference>
<keyword evidence="10" id="KW-1185">Reference proteome</keyword>
<feature type="transmembrane region" description="Helical" evidence="7">
    <location>
        <begin position="322"/>
        <end position="346"/>
    </location>
</feature>